<dbReference type="Pfam" id="PF13424">
    <property type="entry name" value="TPR_12"/>
    <property type="match status" value="1"/>
</dbReference>
<dbReference type="Proteomes" id="UP000271098">
    <property type="component" value="Unassembled WGS sequence"/>
</dbReference>
<dbReference type="PANTHER" id="PTHR46575:SF1">
    <property type="entry name" value="AMYLOID PROTEIN-BINDING PROTEIN 2"/>
    <property type="match status" value="1"/>
</dbReference>
<evidence type="ECO:0000313" key="4">
    <source>
        <dbReference type="WBParaSite" id="GPUH_0000026701-mRNA-1"/>
    </source>
</evidence>
<dbReference type="GO" id="GO:0006886">
    <property type="term" value="P:intracellular protein transport"/>
    <property type="evidence" value="ECO:0007669"/>
    <property type="project" value="InterPro"/>
</dbReference>
<feature type="repeat" description="TPR" evidence="1">
    <location>
        <begin position="314"/>
        <end position="347"/>
    </location>
</feature>
<sequence length="443" mass="50889">MERNSSFFAGIVLCDCQKILNDVFADYAQRQQKLFEVYYWLLKYYVSRCSFAEAMRITSYTDILIGRQKKDIVISTSLVVDFTRVQAQVASLWYVMGDYQSAVTFCFKAVNVARNCNAGLEGQVELLSVTAKILVFKKHFALALKCIRFALALVLRHPHLEVLLFSVLSDFTECLLKSDSVDMALDVSILLLSRAEQYYGRNSLHGAQAKFVYARAAFEYLHDFYGFYRIGRMDYMQTQYFCNKYAHAAAEFNRLNLDEENHQRLYSDLLEGQLEVERAIVARKEPERLHEILKRHRHAIEKFENLKANNAHSAEAYHSLGELYKLLKEYHMAEAMYGAAIAIKRKVYGCDTPEESLTLGRLAELHLKMLKNPAKALSLYQKCLQIGRPRRPDSFSDVLLGCTFWSGTAVPDSSLENCIFPTDTYRLLIVLVPLPRRHIIVGP</sequence>
<gene>
    <name evidence="2" type="ORF">GPUH_LOCUS268</name>
</gene>
<dbReference type="InterPro" id="IPR011990">
    <property type="entry name" value="TPR-like_helical_dom_sf"/>
</dbReference>
<organism evidence="4">
    <name type="scientific">Gongylonema pulchrum</name>
    <dbReference type="NCBI Taxonomy" id="637853"/>
    <lineage>
        <taxon>Eukaryota</taxon>
        <taxon>Metazoa</taxon>
        <taxon>Ecdysozoa</taxon>
        <taxon>Nematoda</taxon>
        <taxon>Chromadorea</taxon>
        <taxon>Rhabditida</taxon>
        <taxon>Spirurina</taxon>
        <taxon>Spiruromorpha</taxon>
        <taxon>Spiruroidea</taxon>
        <taxon>Gongylonematidae</taxon>
        <taxon>Gongylonema</taxon>
    </lineage>
</organism>
<dbReference type="GO" id="GO:0031462">
    <property type="term" value="C:Cul2-RING ubiquitin ligase complex"/>
    <property type="evidence" value="ECO:0007669"/>
    <property type="project" value="TreeGrafter"/>
</dbReference>
<dbReference type="SUPFAM" id="SSF48452">
    <property type="entry name" value="TPR-like"/>
    <property type="match status" value="1"/>
</dbReference>
<dbReference type="WBParaSite" id="GPUH_0000026701-mRNA-1">
    <property type="protein sequence ID" value="GPUH_0000026701-mRNA-1"/>
    <property type="gene ID" value="GPUH_0000026701"/>
</dbReference>
<dbReference type="OrthoDB" id="7103806at2759"/>
<keyword evidence="3" id="KW-1185">Reference proteome</keyword>
<evidence type="ECO:0000256" key="1">
    <source>
        <dbReference type="PROSITE-ProRule" id="PRU00339"/>
    </source>
</evidence>
<dbReference type="SMART" id="SM00028">
    <property type="entry name" value="TPR"/>
    <property type="match status" value="3"/>
</dbReference>
<protein>
    <submittedName>
        <fullName evidence="4">TPR_REGION domain-containing protein</fullName>
    </submittedName>
</protein>
<evidence type="ECO:0000313" key="3">
    <source>
        <dbReference type="Proteomes" id="UP000271098"/>
    </source>
</evidence>
<dbReference type="InterPro" id="IPR042476">
    <property type="entry name" value="APPBP2"/>
</dbReference>
<dbReference type="PANTHER" id="PTHR46575">
    <property type="entry name" value="AMYLOID PROTEIN-BINDING PROTEIN 2"/>
    <property type="match status" value="1"/>
</dbReference>
<dbReference type="Gene3D" id="1.25.40.10">
    <property type="entry name" value="Tetratricopeptide repeat domain"/>
    <property type="match status" value="1"/>
</dbReference>
<dbReference type="GO" id="GO:1990756">
    <property type="term" value="F:ubiquitin-like ligase-substrate adaptor activity"/>
    <property type="evidence" value="ECO:0007669"/>
    <property type="project" value="TreeGrafter"/>
</dbReference>
<reference evidence="2 3" key="2">
    <citation type="submission" date="2018-11" db="EMBL/GenBank/DDBJ databases">
        <authorList>
            <consortium name="Pathogen Informatics"/>
        </authorList>
    </citation>
    <scope>NUCLEOTIDE SEQUENCE [LARGE SCALE GENOMIC DNA]</scope>
</reference>
<proteinExistence type="predicted"/>
<dbReference type="InterPro" id="IPR019734">
    <property type="entry name" value="TPR_rpt"/>
</dbReference>
<evidence type="ECO:0000313" key="2">
    <source>
        <dbReference type="EMBL" id="VDK27725.1"/>
    </source>
</evidence>
<keyword evidence="1" id="KW-0802">TPR repeat</keyword>
<accession>A0A183CUX7</accession>
<dbReference type="PROSITE" id="PS50005">
    <property type="entry name" value="TPR"/>
    <property type="match status" value="1"/>
</dbReference>
<reference evidence="4" key="1">
    <citation type="submission" date="2016-06" db="UniProtKB">
        <authorList>
            <consortium name="WormBaseParasite"/>
        </authorList>
    </citation>
    <scope>IDENTIFICATION</scope>
</reference>
<name>A0A183CUX7_9BILA</name>
<dbReference type="EMBL" id="UYRT01000206">
    <property type="protein sequence ID" value="VDK27725.1"/>
    <property type="molecule type" value="Genomic_DNA"/>
</dbReference>
<dbReference type="AlphaFoldDB" id="A0A183CUX7"/>
<dbReference type="GO" id="GO:0043161">
    <property type="term" value="P:proteasome-mediated ubiquitin-dependent protein catabolic process"/>
    <property type="evidence" value="ECO:0007669"/>
    <property type="project" value="TreeGrafter"/>
</dbReference>